<dbReference type="InterPro" id="IPR020781">
    <property type="entry name" value="ATPase_OSCP/d_CS"/>
</dbReference>
<keyword evidence="8" id="KW-0406">Ion transport</keyword>
<dbReference type="CDD" id="cd04618">
    <property type="entry name" value="CBS_euAMPK_gamma-like_repeat1"/>
    <property type="match status" value="1"/>
</dbReference>
<feature type="domain" description="CBS" evidence="13">
    <location>
        <begin position="537"/>
        <end position="607"/>
    </location>
</feature>
<dbReference type="PRINTS" id="PR00125">
    <property type="entry name" value="ATPASEDELTA"/>
</dbReference>
<keyword evidence="9 12" id="KW-0129">CBS domain</keyword>
<evidence type="ECO:0000256" key="3">
    <source>
        <dbReference type="ARBA" id="ARBA00007046"/>
    </source>
</evidence>
<dbReference type="AlphaFoldDB" id="A0A4T0KJ22"/>
<sequence>MMNRSFNSVRGYATQAKVSPPITLYSLPGKYATAAYTAALKESPKSLTQVATELSGLKASIPKNDKLLDLITNPTLSNDARVQGIEEALKFSGAKSEITKNLLSTLSENGRLASTSKVVEEFEKLISAHNGDVEVVVESAQELDSKLQSRLEATLKNSSIAAEGKKIKFVSKVNPALLGGLVVEFGEKTVDLSVASKVNKLNNLIKRDLKLIINTFVTQINLILHKYLALVSSSLMSTPAIPIQGRPRRNTVQRTPVDHDKSIEAIRTFLQSKDCLSILPVSSKMIVFDTRLQVIKALNALVQNGVVSAPLWSSVESKFAGMLTISDLVHLMQYYYATTSSYEGAADDVEQLTLGNLRGEFRLVALAWLTIQDIETAIEVLPPPLHSIHPMRPLLEACHILMTSHARRLPLIDHDDRTDVEVVLSVLTQYRVLKFIAMNCKETLGLQKTLLELNIGTYASNSDTSLEPLAVATMDTTVFDVVHQFSAKGISAVPIVDEEGAVINLYETVDVITLVRLGSYQSLDLTISSALAQRSAEFPGVITCSPKETLANVFSLIAKRRVHRLVMVEDEDKTLPNGQIRRKGALVGIVALSDILKHVIGFKDISIN</sequence>
<dbReference type="HAMAP" id="MF_01416">
    <property type="entry name" value="ATP_synth_delta_bact"/>
    <property type="match status" value="1"/>
</dbReference>
<dbReference type="SMART" id="SM00116">
    <property type="entry name" value="CBS"/>
    <property type="match status" value="4"/>
</dbReference>
<feature type="domain" description="CBS" evidence="13">
    <location>
        <begin position="463"/>
        <end position="525"/>
    </location>
</feature>
<dbReference type="GO" id="GO:0005634">
    <property type="term" value="C:nucleus"/>
    <property type="evidence" value="ECO:0007669"/>
    <property type="project" value="TreeGrafter"/>
</dbReference>
<keyword evidence="10" id="KW-0472">Membrane</keyword>
<accession>A0A4T0KJ22</accession>
<dbReference type="PANTHER" id="PTHR13780:SF35">
    <property type="entry name" value="LD22662P"/>
    <property type="match status" value="1"/>
</dbReference>
<gene>
    <name evidence="14" type="ORF">E3P86_01022</name>
</gene>
<dbReference type="Gene3D" id="3.10.580.10">
    <property type="entry name" value="CBS-domain"/>
    <property type="match status" value="2"/>
</dbReference>
<dbReference type="GO" id="GO:0019887">
    <property type="term" value="F:protein kinase regulator activity"/>
    <property type="evidence" value="ECO:0007669"/>
    <property type="project" value="TreeGrafter"/>
</dbReference>
<keyword evidence="6" id="KW-0677">Repeat</keyword>
<dbReference type="NCBIfam" id="TIGR01145">
    <property type="entry name" value="ATP_synt_delta"/>
    <property type="match status" value="1"/>
</dbReference>
<evidence type="ECO:0000256" key="7">
    <source>
        <dbReference type="ARBA" id="ARBA00022781"/>
    </source>
</evidence>
<dbReference type="PANTHER" id="PTHR13780">
    <property type="entry name" value="AMP-ACTIVATED PROTEIN KINASE, GAMMA REGULATORY SUBUNIT"/>
    <property type="match status" value="1"/>
</dbReference>
<evidence type="ECO:0000256" key="5">
    <source>
        <dbReference type="ARBA" id="ARBA00022448"/>
    </source>
</evidence>
<dbReference type="Pfam" id="PF00213">
    <property type="entry name" value="OSCP"/>
    <property type="match status" value="1"/>
</dbReference>
<evidence type="ECO:0000256" key="6">
    <source>
        <dbReference type="ARBA" id="ARBA00022737"/>
    </source>
</evidence>
<dbReference type="InterPro" id="IPR050511">
    <property type="entry name" value="AMPK_gamma/SDS23_families"/>
</dbReference>
<evidence type="ECO:0000313" key="14">
    <source>
        <dbReference type="EMBL" id="TIB39682.1"/>
    </source>
</evidence>
<dbReference type="InterPro" id="IPR026015">
    <property type="entry name" value="ATP_synth_OSCP/delta_N_sf"/>
</dbReference>
<evidence type="ECO:0000256" key="8">
    <source>
        <dbReference type="ARBA" id="ARBA00023065"/>
    </source>
</evidence>
<dbReference type="Proteomes" id="UP000310689">
    <property type="component" value="Unassembled WGS sequence"/>
</dbReference>
<dbReference type="GO" id="GO:0005737">
    <property type="term" value="C:cytoplasm"/>
    <property type="evidence" value="ECO:0007669"/>
    <property type="project" value="TreeGrafter"/>
</dbReference>
<evidence type="ECO:0000259" key="13">
    <source>
        <dbReference type="PROSITE" id="PS51371"/>
    </source>
</evidence>
<evidence type="ECO:0000256" key="9">
    <source>
        <dbReference type="ARBA" id="ARBA00023122"/>
    </source>
</evidence>
<name>A0A4T0KJ22_WALIC</name>
<keyword evidence="7" id="KW-0375">Hydrogen ion transport</keyword>
<dbReference type="EMBL" id="SPOI01000028">
    <property type="protein sequence ID" value="TIB39682.1"/>
    <property type="molecule type" value="Genomic_DNA"/>
</dbReference>
<comment type="similarity">
    <text evidence="2">Belongs to the 5'-AMP-activated protein kinase gamma subunit family.</text>
</comment>
<evidence type="ECO:0000256" key="10">
    <source>
        <dbReference type="ARBA" id="ARBA00023136"/>
    </source>
</evidence>
<proteinExistence type="inferred from homology"/>
<dbReference type="Pfam" id="PF00571">
    <property type="entry name" value="CBS"/>
    <property type="match status" value="2"/>
</dbReference>
<evidence type="ECO:0000256" key="11">
    <source>
        <dbReference type="ARBA" id="ARBA00023310"/>
    </source>
</evidence>
<keyword evidence="5" id="KW-0813">Transport</keyword>
<dbReference type="SUPFAM" id="SSF54631">
    <property type="entry name" value="CBS-domain pair"/>
    <property type="match status" value="2"/>
</dbReference>
<evidence type="ECO:0000256" key="4">
    <source>
        <dbReference type="ARBA" id="ARBA00014723"/>
    </source>
</evidence>
<feature type="domain" description="CBS" evidence="13">
    <location>
        <begin position="381"/>
        <end position="443"/>
    </location>
</feature>
<evidence type="ECO:0000256" key="2">
    <source>
        <dbReference type="ARBA" id="ARBA00006750"/>
    </source>
</evidence>
<reference evidence="14 15" key="1">
    <citation type="submission" date="2019-03" db="EMBL/GenBank/DDBJ databases">
        <title>Sequencing 23 genomes of Wallemia ichthyophaga.</title>
        <authorList>
            <person name="Gostincar C."/>
        </authorList>
    </citation>
    <scope>NUCLEOTIDE SEQUENCE [LARGE SCALE GENOMIC DNA]</scope>
    <source>
        <strain evidence="14 15">EXF-6200</strain>
    </source>
</reference>
<dbReference type="GO" id="GO:0031588">
    <property type="term" value="C:nucleotide-activated protein kinase complex"/>
    <property type="evidence" value="ECO:0007669"/>
    <property type="project" value="TreeGrafter"/>
</dbReference>
<evidence type="ECO:0000313" key="15">
    <source>
        <dbReference type="Proteomes" id="UP000310689"/>
    </source>
</evidence>
<dbReference type="PROSITE" id="PS51371">
    <property type="entry name" value="CBS"/>
    <property type="match status" value="3"/>
</dbReference>
<dbReference type="GO" id="GO:0019901">
    <property type="term" value="F:protein kinase binding"/>
    <property type="evidence" value="ECO:0007669"/>
    <property type="project" value="TreeGrafter"/>
</dbReference>
<dbReference type="InterPro" id="IPR046342">
    <property type="entry name" value="CBS_dom_sf"/>
</dbReference>
<dbReference type="PROSITE" id="PS00389">
    <property type="entry name" value="ATPASE_DELTA"/>
    <property type="match status" value="1"/>
</dbReference>
<comment type="caution">
    <text evidence="14">The sequence shown here is derived from an EMBL/GenBank/DDBJ whole genome shotgun (WGS) entry which is preliminary data.</text>
</comment>
<dbReference type="GO" id="GO:0046933">
    <property type="term" value="F:proton-transporting ATP synthase activity, rotational mechanism"/>
    <property type="evidence" value="ECO:0007669"/>
    <property type="project" value="InterPro"/>
</dbReference>
<comment type="similarity">
    <text evidence="3">Belongs to the ATPase delta chain family.</text>
</comment>
<dbReference type="InterPro" id="IPR000711">
    <property type="entry name" value="ATPase_OSCP/dsu"/>
</dbReference>
<dbReference type="InterPro" id="IPR000644">
    <property type="entry name" value="CBS_dom"/>
</dbReference>
<comment type="subcellular location">
    <subcellularLocation>
        <location evidence="1">Membrane</location>
    </subcellularLocation>
</comment>
<dbReference type="GO" id="GO:0016020">
    <property type="term" value="C:membrane"/>
    <property type="evidence" value="ECO:0007669"/>
    <property type="project" value="UniProtKB-SubCell"/>
</dbReference>
<dbReference type="GO" id="GO:0016208">
    <property type="term" value="F:AMP binding"/>
    <property type="evidence" value="ECO:0007669"/>
    <property type="project" value="TreeGrafter"/>
</dbReference>
<dbReference type="Gene3D" id="1.10.520.20">
    <property type="entry name" value="N-terminal domain of the delta subunit of the F1F0-ATP synthase"/>
    <property type="match status" value="1"/>
</dbReference>
<dbReference type="SUPFAM" id="SSF47928">
    <property type="entry name" value="N-terminal domain of the delta subunit of the F1F0-ATP synthase"/>
    <property type="match status" value="1"/>
</dbReference>
<evidence type="ECO:0000256" key="12">
    <source>
        <dbReference type="PROSITE-ProRule" id="PRU00703"/>
    </source>
</evidence>
<protein>
    <recommendedName>
        <fullName evidence="4">ATP synthase subunit 5, mitochondrial</fullName>
    </recommendedName>
</protein>
<organism evidence="14 15">
    <name type="scientific">Wallemia ichthyophaga</name>
    <dbReference type="NCBI Taxonomy" id="245174"/>
    <lineage>
        <taxon>Eukaryota</taxon>
        <taxon>Fungi</taxon>
        <taxon>Dikarya</taxon>
        <taxon>Basidiomycota</taxon>
        <taxon>Wallemiomycotina</taxon>
        <taxon>Wallemiomycetes</taxon>
        <taxon>Wallemiales</taxon>
        <taxon>Wallemiaceae</taxon>
        <taxon>Wallemia</taxon>
    </lineage>
</organism>
<keyword evidence="11" id="KW-0066">ATP synthesis</keyword>
<evidence type="ECO:0000256" key="1">
    <source>
        <dbReference type="ARBA" id="ARBA00004370"/>
    </source>
</evidence>